<proteinExistence type="inferred from homology"/>
<evidence type="ECO:0000256" key="5">
    <source>
        <dbReference type="ARBA" id="ARBA00022614"/>
    </source>
</evidence>
<dbReference type="InterPro" id="IPR055414">
    <property type="entry name" value="LRR_R13L4/SHOC2-like"/>
</dbReference>
<evidence type="ECO:0000259" key="14">
    <source>
        <dbReference type="PROSITE" id="PS50011"/>
    </source>
</evidence>
<evidence type="ECO:0000256" key="6">
    <source>
        <dbReference type="ARBA" id="ARBA00022737"/>
    </source>
</evidence>
<evidence type="ECO:0000256" key="13">
    <source>
        <dbReference type="ARBA" id="ARBA00048679"/>
    </source>
</evidence>
<keyword evidence="15" id="KW-0808">Transferase</keyword>
<evidence type="ECO:0000256" key="11">
    <source>
        <dbReference type="ARBA" id="ARBA00023136"/>
    </source>
</evidence>
<feature type="domain" description="Protein kinase" evidence="14">
    <location>
        <begin position="980"/>
        <end position="1266"/>
    </location>
</feature>
<comment type="subcellular location">
    <subcellularLocation>
        <location evidence="1">Cell membrane</location>
    </subcellularLocation>
</comment>
<dbReference type="Pfam" id="PF00931">
    <property type="entry name" value="NB-ARC"/>
    <property type="match status" value="1"/>
</dbReference>
<keyword evidence="11" id="KW-0472">Membrane</keyword>
<dbReference type="InterPro" id="IPR000719">
    <property type="entry name" value="Prot_kinase_dom"/>
</dbReference>
<evidence type="ECO:0000256" key="3">
    <source>
        <dbReference type="ARBA" id="ARBA00022475"/>
    </source>
</evidence>
<keyword evidence="4" id="KW-0597">Phosphoprotein</keyword>
<evidence type="ECO:0000256" key="8">
    <source>
        <dbReference type="ARBA" id="ARBA00022821"/>
    </source>
</evidence>
<comment type="similarity">
    <text evidence="2">Belongs to the disease resistance NB-LRR family.</text>
</comment>
<dbReference type="FunFam" id="1.10.10.10:FF:000322">
    <property type="entry name" value="Probable disease resistance protein At1g63360"/>
    <property type="match status" value="1"/>
</dbReference>
<comment type="catalytic activity">
    <reaction evidence="12">
        <text>L-threonyl-[protein] + ATP = O-phospho-L-threonyl-[protein] + ADP + H(+)</text>
        <dbReference type="Rhea" id="RHEA:46608"/>
        <dbReference type="Rhea" id="RHEA-COMP:11060"/>
        <dbReference type="Rhea" id="RHEA-COMP:11605"/>
        <dbReference type="ChEBI" id="CHEBI:15378"/>
        <dbReference type="ChEBI" id="CHEBI:30013"/>
        <dbReference type="ChEBI" id="CHEBI:30616"/>
        <dbReference type="ChEBI" id="CHEBI:61977"/>
        <dbReference type="ChEBI" id="CHEBI:456216"/>
        <dbReference type="EC" id="2.7.11.1"/>
    </reaction>
</comment>
<keyword evidence="8" id="KW-0611">Plant defense</keyword>
<dbReference type="GO" id="GO:0005524">
    <property type="term" value="F:ATP binding"/>
    <property type="evidence" value="ECO:0007669"/>
    <property type="project" value="UniProtKB-KW"/>
</dbReference>
<dbReference type="InterPro" id="IPR002182">
    <property type="entry name" value="NB-ARC"/>
</dbReference>
<evidence type="ECO:0000256" key="4">
    <source>
        <dbReference type="ARBA" id="ARBA00022553"/>
    </source>
</evidence>
<comment type="caution">
    <text evidence="15">The sequence shown here is derived from an EMBL/GenBank/DDBJ whole genome shotgun (WGS) entry which is preliminary data.</text>
</comment>
<evidence type="ECO:0000313" key="15">
    <source>
        <dbReference type="EMBL" id="KAG7536088.1"/>
    </source>
</evidence>
<dbReference type="EMBL" id="JAEFBJ010000013">
    <property type="protein sequence ID" value="KAG7536088.1"/>
    <property type="molecule type" value="Genomic_DNA"/>
</dbReference>
<evidence type="ECO:0000256" key="10">
    <source>
        <dbReference type="ARBA" id="ARBA00023054"/>
    </source>
</evidence>
<dbReference type="FunFam" id="3.80.10.10:FF:002770">
    <property type="entry name" value="Probable disease resistance protein At5g47260"/>
    <property type="match status" value="1"/>
</dbReference>
<keyword evidence="9" id="KW-0067">ATP-binding</keyword>
<dbReference type="Pfam" id="PF23598">
    <property type="entry name" value="LRR_14"/>
    <property type="match status" value="1"/>
</dbReference>
<dbReference type="FunFam" id="1.10.510.10:FF:000715">
    <property type="entry name" value="Serine/threonine-protein kinase PCRK2"/>
    <property type="match status" value="1"/>
</dbReference>
<evidence type="ECO:0000256" key="12">
    <source>
        <dbReference type="ARBA" id="ARBA00047899"/>
    </source>
</evidence>
<evidence type="ECO:0000256" key="9">
    <source>
        <dbReference type="ARBA" id="ARBA00022840"/>
    </source>
</evidence>
<keyword evidence="6" id="KW-0677">Repeat</keyword>
<dbReference type="GO" id="GO:0005886">
    <property type="term" value="C:plasma membrane"/>
    <property type="evidence" value="ECO:0007669"/>
    <property type="project" value="UniProtKB-SubCell"/>
</dbReference>
<comment type="catalytic activity">
    <reaction evidence="13">
        <text>L-seryl-[protein] + ATP = O-phospho-L-seryl-[protein] + ADP + H(+)</text>
        <dbReference type="Rhea" id="RHEA:17989"/>
        <dbReference type="Rhea" id="RHEA-COMP:9863"/>
        <dbReference type="Rhea" id="RHEA-COMP:11604"/>
        <dbReference type="ChEBI" id="CHEBI:15378"/>
        <dbReference type="ChEBI" id="CHEBI:29999"/>
        <dbReference type="ChEBI" id="CHEBI:30616"/>
        <dbReference type="ChEBI" id="CHEBI:83421"/>
        <dbReference type="ChEBI" id="CHEBI:456216"/>
        <dbReference type="EC" id="2.7.11.1"/>
    </reaction>
</comment>
<dbReference type="FunFam" id="3.40.50.300:FF:001091">
    <property type="entry name" value="Probable disease resistance protein At1g61300"/>
    <property type="match status" value="1"/>
</dbReference>
<keyword evidence="5" id="KW-0433">Leucine-rich repeat</keyword>
<keyword evidence="7" id="KW-0547">Nucleotide-binding</keyword>
<dbReference type="InterPro" id="IPR003593">
    <property type="entry name" value="AAA+_ATPase"/>
</dbReference>
<sequence>MGNNFSVESASLLPFLCGKRKYLYNLEENLEALHRVMQDINAIRNDLLKRISKEEEIGLQGLQEVKEWISMVQEIEPKANRLLDESVSEFQRLSRYVSESGYCSLIPASTYRYCEKVLMTLKRVETLRSKGVFEVVVDRGPGPPPLVVKLPPIQLTKSQQSLYERACNLLEETNVGTLGIYGRGGVGKTTLVTQIKNKFLLDAFGLVIFVVVGFKEVESIQEEISKRLGLQWGREKTKKQKAAEILTALKGKRFFLLLDDIQKGLDLEEIGVPLPSRENGCKIVFTTRSREACDERKWVDAKVEITCLSPEEAWDLFQEIVGENTLRSHQDIPKLARVVASTCHGLPLALNLIGEAMSRKRTVREWRYTIHVLASSTAEFPNMEDGALPILKSIYDNMSGENIRICFLYCALFPENCDIRKEDLVNYWICEGILAKDDREKAEIQGYEIICDLVRKRLLMEGGNGYCVKMHGVVREMALWIASDFGRQKETFVVLVGGERKREMPAVNDWTMVRRMSVISTPIEYVIDSPHCSELTTLFIQGNSNLGWISGDFFLWMANLVVLDLSYNRNLGELSEEVSCLVSLQFLNLSYTLIARLPAGLKELKSLIHLDLDYTSNLQEVDVIASLLNLQVLRLFHSVSMDLKLLTDIKLLKSLKELSLTVTVSSVLQQLLSINRLSSSIQRLHLTDSAIQRLHLTETTIADRGILSLNAMFGLRELDILGCNIPEITINWRSTIQREIPQFQNIRTMTIHRCICLRDLTLLLLAPCLGGLSVSECPQMEEVISKEKAMVKLGHTSEQPFQNLTKLVLDGLPKLESIYWNPLPFPVLEYLEIRRCPELRRLPFNFESAIGNQVEIKIEEQLIKIVEWEDEATKQRFSNFNNRDFPQMAEDPKMDGLTFESHPIQNIDLVHTTGSGKTATATNIKGKKVVQSRTQATAVTMIDTPESSMGKKISYPTVSTRASNLRKFSITDLMSATKNFSRSSVIGEDGVGRVFRGTVRNLEDPSIEIEVAVKQLAKSGLQGYKEWVNEVNFLGILEHTNLVKLLGYCVDDDDERGIQRLLVYEYMPNASVEFHLSPRSDTVLTWDLRLRIAQGAARGLTYLHEEMDIQIIFRDFKPSNILLDEDWNAKLSNFGLASLGPSEGLPHVSTVVVGTMGYAAPEYMATGHLTSKCDVWGYGVFLYELITGRRPIDRKKPEREQDLLEWVKPYLSNTRKFNRIVDPELEGKYSIKSVQKLAVVANKCLARDPEARPKMSEVLKMVTKIVEASTGNGGPQLVPFKSLKTSRDDGEGGWFRKLWTHGDWKA</sequence>
<keyword evidence="10" id="KW-0175">Coiled coil</keyword>
<dbReference type="Proteomes" id="UP000694251">
    <property type="component" value="Chromosome 13"/>
</dbReference>
<dbReference type="PROSITE" id="PS50011">
    <property type="entry name" value="PROTEIN_KINASE_DOM"/>
    <property type="match status" value="1"/>
</dbReference>
<accession>A0A8T1XQ03</accession>
<dbReference type="OrthoDB" id="1104845at2759"/>
<keyword evidence="3" id="KW-1003">Cell membrane</keyword>
<dbReference type="Pfam" id="PF00069">
    <property type="entry name" value="Pkinase"/>
    <property type="match status" value="1"/>
</dbReference>
<evidence type="ECO:0000313" key="16">
    <source>
        <dbReference type="Proteomes" id="UP000694251"/>
    </source>
</evidence>
<dbReference type="FunFam" id="1.10.8.430:FF:000003">
    <property type="entry name" value="Probable disease resistance protein At5g66910"/>
    <property type="match status" value="1"/>
</dbReference>
<evidence type="ECO:0000256" key="1">
    <source>
        <dbReference type="ARBA" id="ARBA00004236"/>
    </source>
</evidence>
<name>A0A8T1XQ03_ARASU</name>
<protein>
    <submittedName>
        <fullName evidence="15">Protein kinase domain</fullName>
    </submittedName>
</protein>
<dbReference type="Pfam" id="PF23559">
    <property type="entry name" value="WHD_DRP"/>
    <property type="match status" value="1"/>
</dbReference>
<reference evidence="15 16" key="1">
    <citation type="submission" date="2020-12" db="EMBL/GenBank/DDBJ databases">
        <title>Concerted genomic and epigenomic changes stabilize Arabidopsis allopolyploids.</title>
        <authorList>
            <person name="Chen Z."/>
        </authorList>
    </citation>
    <scope>NUCLEOTIDE SEQUENCE [LARGE SCALE GENOMIC DNA]</scope>
    <source>
        <strain evidence="15">As9502</strain>
        <tissue evidence="15">Leaf</tissue>
    </source>
</reference>
<dbReference type="GO" id="GO:0004674">
    <property type="term" value="F:protein serine/threonine kinase activity"/>
    <property type="evidence" value="ECO:0007669"/>
    <property type="project" value="UniProtKB-EC"/>
</dbReference>
<keyword evidence="16" id="KW-1185">Reference proteome</keyword>
<dbReference type="InterPro" id="IPR058922">
    <property type="entry name" value="WHD_DRP"/>
</dbReference>
<dbReference type="GO" id="GO:0006952">
    <property type="term" value="P:defense response"/>
    <property type="evidence" value="ECO:0007669"/>
    <property type="project" value="UniProtKB-KW"/>
</dbReference>
<keyword evidence="15" id="KW-0418">Kinase</keyword>
<dbReference type="InterPro" id="IPR050823">
    <property type="entry name" value="Plant_Ser_Thr_Prot_Kinase"/>
</dbReference>
<evidence type="ECO:0000256" key="2">
    <source>
        <dbReference type="ARBA" id="ARBA00008894"/>
    </source>
</evidence>
<organism evidence="15 16">
    <name type="scientific">Arabidopsis suecica</name>
    <name type="common">Swedish thale-cress</name>
    <name type="synonym">Cardaminopsis suecica</name>
    <dbReference type="NCBI Taxonomy" id="45249"/>
    <lineage>
        <taxon>Eukaryota</taxon>
        <taxon>Viridiplantae</taxon>
        <taxon>Streptophyta</taxon>
        <taxon>Embryophyta</taxon>
        <taxon>Tracheophyta</taxon>
        <taxon>Spermatophyta</taxon>
        <taxon>Magnoliopsida</taxon>
        <taxon>eudicotyledons</taxon>
        <taxon>Gunneridae</taxon>
        <taxon>Pentapetalae</taxon>
        <taxon>rosids</taxon>
        <taxon>malvids</taxon>
        <taxon>Brassicales</taxon>
        <taxon>Brassicaceae</taxon>
        <taxon>Camelineae</taxon>
        <taxon>Arabidopsis</taxon>
    </lineage>
</organism>
<dbReference type="PANTHER" id="PTHR45621">
    <property type="entry name" value="OS01G0588500 PROTEIN-RELATED"/>
    <property type="match status" value="1"/>
</dbReference>
<dbReference type="GO" id="GO:0043531">
    <property type="term" value="F:ADP binding"/>
    <property type="evidence" value="ECO:0007669"/>
    <property type="project" value="InterPro"/>
</dbReference>
<evidence type="ECO:0000256" key="7">
    <source>
        <dbReference type="ARBA" id="ARBA00022741"/>
    </source>
</evidence>
<gene>
    <name evidence="15" type="ORF">ISN44_As13g000560</name>
</gene>
<dbReference type="SMART" id="SM00382">
    <property type="entry name" value="AAA"/>
    <property type="match status" value="1"/>
</dbReference>